<accession>A0A345XMB7</accession>
<organism evidence="2 3">
    <name type="scientific">Streptomyces armeniacus</name>
    <dbReference type="NCBI Taxonomy" id="83291"/>
    <lineage>
        <taxon>Bacteria</taxon>
        <taxon>Bacillati</taxon>
        <taxon>Actinomycetota</taxon>
        <taxon>Actinomycetes</taxon>
        <taxon>Kitasatosporales</taxon>
        <taxon>Streptomycetaceae</taxon>
        <taxon>Streptomyces</taxon>
    </lineage>
</organism>
<sequence length="537" mass="54782">MAAAVLLAGGGGAYWASSASDDGGSAAREDASAAPEPLVLDGAGRTESGDGGDSRSGVAPGEPNPNGHTTYRADGKLPDGPDSASVFRRSGSIGKSEVTAVAKALGVPGTPKLEHGRWTIAGGKEGPSLSVGSERAAGMWTYSRQADLIDMTCGTPNAKGGGKLPDRTECAEPGSGSESGSSGSGSGSGDGDGDGEVSASDTDPSDDKAVSTMTVPSNGAEPVSEEKAKDAVRPVLEALDLKGAELDASSAYGSLRVVNAQPEVEGLPTHDWGGTFTVGPDGKLSRAHGKLGELKEGAEYPVMSAADTLKQLNKYGGPRTLEAARCAVPPKPDKPDAKPEKPQTKPAPGGVTSEDVPCGPSGTAKTLSVTGAEFGLATQFSHGKPVLVPSWIYEVQRPGGKDTYPVTYPAVEPEYLDRTGGEDRTGGGDDGTAEPPSPDGPDKGEGKDKAGQAVSSYKAEGRKLTVTFWGGVCHKYAAKADESGDKVTVTVEEGEREPGKACVMIAKQQTVDVTLDKPLGDREVVDARDGEPLPQRK</sequence>
<dbReference type="EMBL" id="CP031320">
    <property type="protein sequence ID" value="AXK32783.1"/>
    <property type="molecule type" value="Genomic_DNA"/>
</dbReference>
<evidence type="ECO:0008006" key="4">
    <source>
        <dbReference type="Google" id="ProtNLM"/>
    </source>
</evidence>
<feature type="region of interest" description="Disordered" evidence="1">
    <location>
        <begin position="13"/>
        <end position="83"/>
    </location>
</feature>
<reference evidence="2 3" key="1">
    <citation type="submission" date="2018-07" db="EMBL/GenBank/DDBJ databases">
        <title>Draft genome of the type strain Streptomyces armeniacus ATCC 15676.</title>
        <authorList>
            <person name="Labana P."/>
            <person name="Gosse J.T."/>
            <person name="Boddy C.N."/>
        </authorList>
    </citation>
    <scope>NUCLEOTIDE SEQUENCE [LARGE SCALE GENOMIC DNA]</scope>
    <source>
        <strain evidence="2 3">ATCC 15676</strain>
    </source>
</reference>
<dbReference type="Proteomes" id="UP000254425">
    <property type="component" value="Chromosome"/>
</dbReference>
<keyword evidence="3" id="KW-1185">Reference proteome</keyword>
<feature type="compositionally biased region" description="Basic and acidic residues" evidence="1">
    <location>
        <begin position="331"/>
        <end position="343"/>
    </location>
</feature>
<evidence type="ECO:0000313" key="2">
    <source>
        <dbReference type="EMBL" id="AXK32783.1"/>
    </source>
</evidence>
<evidence type="ECO:0000256" key="1">
    <source>
        <dbReference type="SAM" id="MobiDB-lite"/>
    </source>
</evidence>
<feature type="region of interest" description="Disordered" evidence="1">
    <location>
        <begin position="153"/>
        <end position="229"/>
    </location>
</feature>
<protein>
    <recommendedName>
        <fullName evidence="4">Large membrane protein</fullName>
    </recommendedName>
</protein>
<evidence type="ECO:0000313" key="3">
    <source>
        <dbReference type="Proteomes" id="UP000254425"/>
    </source>
</evidence>
<feature type="region of interest" description="Disordered" evidence="1">
    <location>
        <begin position="325"/>
        <end position="364"/>
    </location>
</feature>
<gene>
    <name evidence="2" type="ORF">DVA86_09125</name>
</gene>
<name>A0A345XMB7_9ACTN</name>
<feature type="compositionally biased region" description="Low complexity" evidence="1">
    <location>
        <begin position="14"/>
        <end position="26"/>
    </location>
</feature>
<feature type="region of interest" description="Disordered" evidence="1">
    <location>
        <begin position="398"/>
        <end position="457"/>
    </location>
</feature>
<dbReference type="KEGG" id="sarm:DVA86_09125"/>
<dbReference type="AlphaFoldDB" id="A0A345XMB7"/>
<proteinExistence type="predicted"/>
<feature type="compositionally biased region" description="Basic and acidic residues" evidence="1">
    <location>
        <begin position="415"/>
        <end position="427"/>
    </location>
</feature>
<feature type="region of interest" description="Disordered" evidence="1">
    <location>
        <begin position="108"/>
        <end position="131"/>
    </location>
</feature>
<feature type="compositionally biased region" description="Basic and acidic residues" evidence="1">
    <location>
        <begin position="440"/>
        <end position="450"/>
    </location>
</feature>